<keyword evidence="8" id="KW-1185">Reference proteome</keyword>
<reference evidence="7 8" key="1">
    <citation type="submission" date="2024-01" db="EMBL/GenBank/DDBJ databases">
        <title>Complete genome of Cladobotryum mycophilum ATHUM6906.</title>
        <authorList>
            <person name="Christinaki A.C."/>
            <person name="Myridakis A.I."/>
            <person name="Kouvelis V.N."/>
        </authorList>
    </citation>
    <scope>NUCLEOTIDE SEQUENCE [LARGE SCALE GENOMIC DNA]</scope>
    <source>
        <strain evidence="7 8">ATHUM6906</strain>
    </source>
</reference>
<dbReference type="Pfam" id="PF06870">
    <property type="entry name" value="RNA_pol_I_A49"/>
    <property type="match status" value="1"/>
</dbReference>
<name>A0ABR0SBL3_9HYPO</name>
<comment type="subcellular location">
    <subcellularLocation>
        <location evidence="1">Nucleus</location>
        <location evidence="1">Nucleolus</location>
    </subcellularLocation>
</comment>
<evidence type="ECO:0000256" key="5">
    <source>
        <dbReference type="ARBA" id="ARBA00023242"/>
    </source>
</evidence>
<protein>
    <submittedName>
        <fullName evidence="7">DNA-directed RNA polymerase I subunit rpa49-like protein</fullName>
    </submittedName>
</protein>
<dbReference type="EMBL" id="JAVFKD010000015">
    <property type="protein sequence ID" value="KAK5989180.1"/>
    <property type="molecule type" value="Genomic_DNA"/>
</dbReference>
<gene>
    <name evidence="7" type="ORF">PT974_10680</name>
</gene>
<proteinExistence type="inferred from homology"/>
<keyword evidence="4" id="KW-0804">Transcription</keyword>
<evidence type="ECO:0000256" key="3">
    <source>
        <dbReference type="ARBA" id="ARBA00022478"/>
    </source>
</evidence>
<evidence type="ECO:0000256" key="2">
    <source>
        <dbReference type="ARBA" id="ARBA00009430"/>
    </source>
</evidence>
<accession>A0ABR0SBL3</accession>
<organism evidence="7 8">
    <name type="scientific">Cladobotryum mycophilum</name>
    <dbReference type="NCBI Taxonomy" id="491253"/>
    <lineage>
        <taxon>Eukaryota</taxon>
        <taxon>Fungi</taxon>
        <taxon>Dikarya</taxon>
        <taxon>Ascomycota</taxon>
        <taxon>Pezizomycotina</taxon>
        <taxon>Sordariomycetes</taxon>
        <taxon>Hypocreomycetidae</taxon>
        <taxon>Hypocreales</taxon>
        <taxon>Hypocreaceae</taxon>
        <taxon>Cladobotryum</taxon>
    </lineage>
</organism>
<comment type="caution">
    <text evidence="7">The sequence shown here is derived from an EMBL/GenBank/DDBJ whole genome shotgun (WGS) entry which is preliminary data.</text>
</comment>
<dbReference type="Proteomes" id="UP001338125">
    <property type="component" value="Unassembled WGS sequence"/>
</dbReference>
<comment type="similarity">
    <text evidence="2">Belongs to the eukaryotic RPA49/POLR1E RNA polymerase subunit family.</text>
</comment>
<sequence length="443" mass="49761">MSQISDKKRKRGGDGAANSKKKVVIDAPPPTASVSSVLRPKFCPPVIAVTPGVEMPKDLVFHSYVPKDQSKPKTKQPKHAVDRGLLLHSTSHRSLDYTAKEEESRDSQHLLNHYIGVYDPETGKLQVVEAKKMIVRGAVRSKQAAASSMGERDQKTTMMEQRTDLGQTFGTKKARKVIQERVLNALTPQTKNGDDTPMKIDDASKAILESVGKLTSTMATKEELQAVIDDAKPIPSANLDASEVYDVYNPKSIIGSDILNLVPILEWQEKAKHKESIQVPSQFIASRVNAIATNDTATERLRVMRYMAFVIIFFLRTAPGKERGTRRVPPKEKLREFLSPAPDAVIENIRRKFSDAGTIRKFHIDLLMAHCCVFALIVDNFEVDTEHLRYDLRLDQRTMSQYFYEIGARVKPVKTVSDGRVAHIAKLVIPLDFPKQRQIRARR</sequence>
<evidence type="ECO:0000313" key="8">
    <source>
        <dbReference type="Proteomes" id="UP001338125"/>
    </source>
</evidence>
<evidence type="ECO:0000256" key="4">
    <source>
        <dbReference type="ARBA" id="ARBA00023163"/>
    </source>
</evidence>
<feature type="region of interest" description="Disordered" evidence="6">
    <location>
        <begin position="1"/>
        <end position="36"/>
    </location>
</feature>
<keyword evidence="3" id="KW-0240">DNA-directed RNA polymerase</keyword>
<dbReference type="InterPro" id="IPR009668">
    <property type="entry name" value="RNA_pol-assoc_fac_A49-like"/>
</dbReference>
<evidence type="ECO:0000256" key="1">
    <source>
        <dbReference type="ARBA" id="ARBA00004604"/>
    </source>
</evidence>
<evidence type="ECO:0000256" key="6">
    <source>
        <dbReference type="SAM" id="MobiDB-lite"/>
    </source>
</evidence>
<keyword evidence="5" id="KW-0539">Nucleus</keyword>
<dbReference type="PANTHER" id="PTHR14440">
    <property type="entry name" value="DNA-DIRECTED RNA POLYMERASE I SUBUNIT RPA49"/>
    <property type="match status" value="1"/>
</dbReference>
<evidence type="ECO:0000313" key="7">
    <source>
        <dbReference type="EMBL" id="KAK5989180.1"/>
    </source>
</evidence>